<feature type="domain" description="Cystatin" evidence="5">
    <location>
        <begin position="516"/>
        <end position="635"/>
    </location>
</feature>
<keyword evidence="7" id="KW-1185">Reference proteome</keyword>
<evidence type="ECO:0000256" key="3">
    <source>
        <dbReference type="ARBA" id="ARBA00022704"/>
    </source>
</evidence>
<dbReference type="STRING" id="6573.A0A210Q1H6"/>
<name>A0A210Q1H6_MIZYE</name>
<dbReference type="SUPFAM" id="SSF54403">
    <property type="entry name" value="Cystatin/monellin"/>
    <property type="match status" value="8"/>
</dbReference>
<evidence type="ECO:0000313" key="6">
    <source>
        <dbReference type="EMBL" id="OWF42586.1"/>
    </source>
</evidence>
<sequence length="1083" mass="119369">MAVYVEAMSTGVVLMLVSVTAVLTMITGVQSQVGPPGHQIPVNMSDPHLHASVDVVVDVINRDRGYSEDIPRQICQTIENGTVQVVDGEMFRLRLVIADSVCTNTEANENKTSAECAVLSPGKRKRCQTIVIYNSWEAPGIDVLSYDCVDIQPTPPGAEMPINMSDPGVAKSVHAVVILVNDRRGYADIITRVSSGGIVGGTVQITDGNIYRLQFTIGDSVCNNSIDNWNASSTDCPLLDPDMKQRKCNATVTYKHWEFPMCKVIGYTCEPPPPGDQRPIGKNDTDAKLSAEAAISIINYDRGYSNHTFRRILYGMEGGTVQIPGGETFRLIFTIADSDCKNTEENYNATSAECPIPPARLPVQRCESEVLDRNWLPNRWFIQNQRCDDIPPPPLPPKPKYVRPINRSDPGVNASVNAAVNKINEVRGYADIITRQSLGEVVSGTVEDMVDEGHIYRLLFTIGSSYCNNSIYNANATSKDCPLIRTDHGLHTCNTSVIYIHKETTTTVAIISYYCEVPPGDERPINTSDPVVAEAADEAVNVINWDRGYSDNIRRLVLYQVEAGTMQVVSGEMYKLIFTLSNSLCKNTEDKANATSTECPIEAGIQGRPVQRCESQILYKHWLSQKSDVMEHSCVMLPPPTAPPGGEKEINRSDPGVAESVDAAVEVINQERGYADIIIRQSLRELLGGTVQVVDGEIYRLDFTVGNSECNNSIVNINTSNADCPVIPGMKQRLCNATVVYKHWKMPRSTVLSHMCEGPSPGDQVIINRTDPGVSFAIDDAISTINKDRGYSNNTSRWSLYKLEGGTEQIVDGSVYRLAFTLSNSVCSNTVEHSNATSSECPVKSGKAGLPIQRCESKVLYRRWLGNVTDVMEHECETLPLPPPGPRGGDIPYNKNDPHVITATNAVVDVINEDRGYSDQVPRKSLVGILNGTYQIVDGELFHLKFIVGISLCNNSKENANKTTKDCPLKPDSRLRPTECAALVNYKPWKSNTKALNWTCDKSMNVRKLSDLHVQSAFKLSGDFAANEINKHNGYSCCTYKYVVKDVVSPTSTHNASFTTVMVRMHVCVRVYLLYNTVLYIDI</sequence>
<gene>
    <name evidence="6" type="ORF">KP79_PYT21459</name>
</gene>
<proteinExistence type="inferred from homology"/>
<reference evidence="6 7" key="1">
    <citation type="journal article" date="2017" name="Nat. Ecol. Evol.">
        <title>Scallop genome provides insights into evolution of bilaterian karyotype and development.</title>
        <authorList>
            <person name="Wang S."/>
            <person name="Zhang J."/>
            <person name="Jiao W."/>
            <person name="Li J."/>
            <person name="Xun X."/>
            <person name="Sun Y."/>
            <person name="Guo X."/>
            <person name="Huan P."/>
            <person name="Dong B."/>
            <person name="Zhang L."/>
            <person name="Hu X."/>
            <person name="Sun X."/>
            <person name="Wang J."/>
            <person name="Zhao C."/>
            <person name="Wang Y."/>
            <person name="Wang D."/>
            <person name="Huang X."/>
            <person name="Wang R."/>
            <person name="Lv J."/>
            <person name="Li Y."/>
            <person name="Zhang Z."/>
            <person name="Liu B."/>
            <person name="Lu W."/>
            <person name="Hui Y."/>
            <person name="Liang J."/>
            <person name="Zhou Z."/>
            <person name="Hou R."/>
            <person name="Li X."/>
            <person name="Liu Y."/>
            <person name="Li H."/>
            <person name="Ning X."/>
            <person name="Lin Y."/>
            <person name="Zhao L."/>
            <person name="Xing Q."/>
            <person name="Dou J."/>
            <person name="Li Y."/>
            <person name="Mao J."/>
            <person name="Guo H."/>
            <person name="Dou H."/>
            <person name="Li T."/>
            <person name="Mu C."/>
            <person name="Jiang W."/>
            <person name="Fu Q."/>
            <person name="Fu X."/>
            <person name="Miao Y."/>
            <person name="Liu J."/>
            <person name="Yu Q."/>
            <person name="Li R."/>
            <person name="Liao H."/>
            <person name="Li X."/>
            <person name="Kong Y."/>
            <person name="Jiang Z."/>
            <person name="Chourrout D."/>
            <person name="Li R."/>
            <person name="Bao Z."/>
        </authorList>
    </citation>
    <scope>NUCLEOTIDE SEQUENCE [LARGE SCALE GENOMIC DNA]</scope>
    <source>
        <strain evidence="6 7">PY_sf001</strain>
    </source>
</reference>
<dbReference type="CDD" id="cd00042">
    <property type="entry name" value="CY"/>
    <property type="match status" value="3"/>
</dbReference>
<dbReference type="OrthoDB" id="1908104at2759"/>
<dbReference type="AlphaFoldDB" id="A0A210Q1H6"/>
<evidence type="ECO:0000313" key="7">
    <source>
        <dbReference type="Proteomes" id="UP000242188"/>
    </source>
</evidence>
<dbReference type="GO" id="GO:0004869">
    <property type="term" value="F:cysteine-type endopeptidase inhibitor activity"/>
    <property type="evidence" value="ECO:0007669"/>
    <property type="project" value="UniProtKB-KW"/>
</dbReference>
<keyword evidence="4" id="KW-0732">Signal</keyword>
<accession>A0A210Q1H6</accession>
<dbReference type="Gene3D" id="3.10.450.10">
    <property type="match status" value="8"/>
</dbReference>
<dbReference type="EMBL" id="NEDP02005255">
    <property type="protein sequence ID" value="OWF42586.1"/>
    <property type="molecule type" value="Genomic_DNA"/>
</dbReference>
<evidence type="ECO:0000256" key="4">
    <source>
        <dbReference type="SAM" id="SignalP"/>
    </source>
</evidence>
<keyword evidence="2" id="KW-0646">Protease inhibitor</keyword>
<dbReference type="Proteomes" id="UP000242188">
    <property type="component" value="Unassembled WGS sequence"/>
</dbReference>
<dbReference type="GO" id="GO:0005737">
    <property type="term" value="C:cytoplasm"/>
    <property type="evidence" value="ECO:0007669"/>
    <property type="project" value="TreeGrafter"/>
</dbReference>
<organism evidence="6 7">
    <name type="scientific">Mizuhopecten yessoensis</name>
    <name type="common">Japanese scallop</name>
    <name type="synonym">Patinopecten yessoensis</name>
    <dbReference type="NCBI Taxonomy" id="6573"/>
    <lineage>
        <taxon>Eukaryota</taxon>
        <taxon>Metazoa</taxon>
        <taxon>Spiralia</taxon>
        <taxon>Lophotrochozoa</taxon>
        <taxon>Mollusca</taxon>
        <taxon>Bivalvia</taxon>
        <taxon>Autobranchia</taxon>
        <taxon>Pteriomorphia</taxon>
        <taxon>Pectinida</taxon>
        <taxon>Pectinoidea</taxon>
        <taxon>Pectinidae</taxon>
        <taxon>Mizuhopecten</taxon>
    </lineage>
</organism>
<feature type="chain" id="PRO_5018772865" description="Cystatin domain-containing protein" evidence="4">
    <location>
        <begin position="32"/>
        <end position="1083"/>
    </location>
</feature>
<feature type="domain" description="Cystatin" evidence="5">
    <location>
        <begin position="642"/>
        <end position="757"/>
    </location>
</feature>
<dbReference type="InterPro" id="IPR046350">
    <property type="entry name" value="Cystatin_sf"/>
</dbReference>
<protein>
    <recommendedName>
        <fullName evidence="5">Cystatin domain-containing protein</fullName>
    </recommendedName>
</protein>
<keyword evidence="3" id="KW-0789">Thiol protease inhibitor</keyword>
<dbReference type="GO" id="GO:0031982">
    <property type="term" value="C:vesicle"/>
    <property type="evidence" value="ECO:0007669"/>
    <property type="project" value="TreeGrafter"/>
</dbReference>
<evidence type="ECO:0000256" key="1">
    <source>
        <dbReference type="ARBA" id="ARBA00009403"/>
    </source>
</evidence>
<feature type="domain" description="Cystatin" evidence="5">
    <location>
        <begin position="31"/>
        <end position="149"/>
    </location>
</feature>
<dbReference type="PANTHER" id="PTHR46186:SF2">
    <property type="entry name" value="CYSTATIN"/>
    <property type="match status" value="1"/>
</dbReference>
<evidence type="ECO:0000256" key="2">
    <source>
        <dbReference type="ARBA" id="ARBA00022690"/>
    </source>
</evidence>
<comment type="similarity">
    <text evidence="1">Belongs to the cystatin family.</text>
</comment>
<comment type="caution">
    <text evidence="6">The sequence shown here is derived from an EMBL/GenBank/DDBJ whole genome shotgun (WGS) entry which is preliminary data.</text>
</comment>
<evidence type="ECO:0000259" key="5">
    <source>
        <dbReference type="SMART" id="SM00043"/>
    </source>
</evidence>
<dbReference type="GO" id="GO:0005615">
    <property type="term" value="C:extracellular space"/>
    <property type="evidence" value="ECO:0007669"/>
    <property type="project" value="TreeGrafter"/>
</dbReference>
<feature type="signal peptide" evidence="4">
    <location>
        <begin position="1"/>
        <end position="31"/>
    </location>
</feature>
<dbReference type="PANTHER" id="PTHR46186">
    <property type="entry name" value="CYSTATIN"/>
    <property type="match status" value="1"/>
</dbReference>
<dbReference type="InterPro" id="IPR000010">
    <property type="entry name" value="Cystatin_dom"/>
</dbReference>
<dbReference type="SMART" id="SM00043">
    <property type="entry name" value="CY"/>
    <property type="match status" value="4"/>
</dbReference>
<feature type="domain" description="Cystatin" evidence="5">
    <location>
        <begin position="885"/>
        <end position="1001"/>
    </location>
</feature>